<protein>
    <submittedName>
        <fullName evidence="2">Uncharacterized protein</fullName>
    </submittedName>
</protein>
<dbReference type="AlphaFoldDB" id="A0A8T8SBD5"/>
<evidence type="ECO:0000313" key="3">
    <source>
        <dbReference type="Proteomes" id="UP000077521"/>
    </source>
</evidence>
<organism evidence="2 3">
    <name type="scientific">Tilletia indica</name>
    <dbReference type="NCBI Taxonomy" id="43049"/>
    <lineage>
        <taxon>Eukaryota</taxon>
        <taxon>Fungi</taxon>
        <taxon>Dikarya</taxon>
        <taxon>Basidiomycota</taxon>
        <taxon>Ustilaginomycotina</taxon>
        <taxon>Exobasidiomycetes</taxon>
        <taxon>Tilletiales</taxon>
        <taxon>Tilletiaceae</taxon>
        <taxon>Tilletia</taxon>
    </lineage>
</organism>
<feature type="region of interest" description="Disordered" evidence="1">
    <location>
        <begin position="40"/>
        <end position="154"/>
    </location>
</feature>
<reference evidence="2" key="1">
    <citation type="submission" date="2016-04" db="EMBL/GenBank/DDBJ databases">
        <authorList>
            <person name="Nguyen H.D."/>
            <person name="Samba Siva P."/>
            <person name="Cullis J."/>
            <person name="Levesque C.A."/>
            <person name="Hambleton S."/>
        </authorList>
    </citation>
    <scope>NUCLEOTIDE SEQUENCE</scope>
    <source>
        <strain evidence="2">DAOMC 236416</strain>
    </source>
</reference>
<feature type="non-terminal residue" evidence="2">
    <location>
        <position position="1"/>
    </location>
</feature>
<evidence type="ECO:0000256" key="1">
    <source>
        <dbReference type="SAM" id="MobiDB-lite"/>
    </source>
</evidence>
<dbReference type="PANTHER" id="PTHR40635">
    <property type="match status" value="1"/>
</dbReference>
<dbReference type="PANTHER" id="PTHR40635:SF1">
    <property type="match status" value="1"/>
</dbReference>
<dbReference type="Proteomes" id="UP000077521">
    <property type="component" value="Unassembled WGS sequence"/>
</dbReference>
<accession>A0A8T8SBD5</accession>
<reference evidence="2" key="2">
    <citation type="journal article" date="2019" name="IMA Fungus">
        <title>Genome sequencing and comparison of five Tilletia species to identify candidate genes for the detection of regulated species infecting wheat.</title>
        <authorList>
            <person name="Nguyen H.D.T."/>
            <person name="Sultana T."/>
            <person name="Kesanakurti P."/>
            <person name="Hambleton S."/>
        </authorList>
    </citation>
    <scope>NUCLEOTIDE SEQUENCE</scope>
    <source>
        <strain evidence="2">DAOMC 236416</strain>
    </source>
</reference>
<feature type="compositionally biased region" description="Polar residues" evidence="1">
    <location>
        <begin position="40"/>
        <end position="62"/>
    </location>
</feature>
<dbReference type="EMBL" id="LWDF02002153">
    <property type="protein sequence ID" value="KAE8236580.1"/>
    <property type="molecule type" value="Genomic_DNA"/>
</dbReference>
<keyword evidence="3" id="KW-1185">Reference proteome</keyword>
<proteinExistence type="predicted"/>
<comment type="caution">
    <text evidence="2">The sequence shown here is derived from an EMBL/GenBank/DDBJ whole genome shotgun (WGS) entry which is preliminary data.</text>
</comment>
<sequence>RKEKVDVYAAYDFQMAYFFRKMSDRHAVLLKDKSLVFPNSSAAMPLNSESEAGNAPIPSSSERAAKRRRTETDAEDSAGLFLGGDGHEGAVDQPISIKPEESEEAAAALLQSSTGPDVDTDQGFYDRMQQPYLRSAEEFDEEEQQLEPHQGRTG</sequence>
<name>A0A8T8SBD5_9BASI</name>
<evidence type="ECO:0000313" key="2">
    <source>
        <dbReference type="EMBL" id="KAE8236580.1"/>
    </source>
</evidence>
<gene>
    <name evidence="2" type="ORF">A4X13_0g9102</name>
</gene>